<evidence type="ECO:0000313" key="4">
    <source>
        <dbReference type="Proteomes" id="UP001207742"/>
    </source>
</evidence>
<accession>A0ABT3IK27</accession>
<protein>
    <recommendedName>
        <fullName evidence="5">DUF4234 domain-containing protein</fullName>
    </recommendedName>
</protein>
<keyword evidence="4" id="KW-1185">Reference proteome</keyword>
<comment type="caution">
    <text evidence="3">The sequence shown here is derived from an EMBL/GenBank/DDBJ whole genome shotgun (WGS) entry which is preliminary data.</text>
</comment>
<feature type="transmembrane region" description="Helical" evidence="2">
    <location>
        <begin position="63"/>
        <end position="83"/>
    </location>
</feature>
<reference evidence="3 4" key="1">
    <citation type="submission" date="2022-10" db="EMBL/GenBank/DDBJ databases">
        <title>Chitinophaga nivalis PC15 sp. nov., isolated from Pyeongchang county, South Korea.</title>
        <authorList>
            <person name="Trinh H.N."/>
        </authorList>
    </citation>
    <scope>NUCLEOTIDE SEQUENCE [LARGE SCALE GENOMIC DNA]</scope>
    <source>
        <strain evidence="3 4">PC14</strain>
    </source>
</reference>
<feature type="compositionally biased region" description="Polar residues" evidence="1">
    <location>
        <begin position="1"/>
        <end position="18"/>
    </location>
</feature>
<dbReference type="RefSeq" id="WP_264729864.1">
    <property type="nucleotide sequence ID" value="NZ_JAPDNR010000001.1"/>
</dbReference>
<keyword evidence="2" id="KW-0472">Membrane</keyword>
<name>A0ABT3IK27_9BACT</name>
<dbReference type="Proteomes" id="UP001207742">
    <property type="component" value="Unassembled WGS sequence"/>
</dbReference>
<proteinExistence type="predicted"/>
<feature type="transmembrane region" description="Helical" evidence="2">
    <location>
        <begin position="29"/>
        <end position="51"/>
    </location>
</feature>
<keyword evidence="2" id="KW-0812">Transmembrane</keyword>
<evidence type="ECO:0000256" key="1">
    <source>
        <dbReference type="SAM" id="MobiDB-lite"/>
    </source>
</evidence>
<dbReference type="EMBL" id="JAPDNS010000001">
    <property type="protein sequence ID" value="MCW3484317.1"/>
    <property type="molecule type" value="Genomic_DNA"/>
</dbReference>
<evidence type="ECO:0008006" key="5">
    <source>
        <dbReference type="Google" id="ProtNLM"/>
    </source>
</evidence>
<feature type="transmembrane region" description="Helical" evidence="2">
    <location>
        <begin position="98"/>
        <end position="117"/>
    </location>
</feature>
<gene>
    <name evidence="3" type="ORF">OL497_10455</name>
</gene>
<sequence length="130" mass="14436">MEAGKKNTTQVDASSASHTPVPDKTYSPVWVGLVMLGGGIVAAYFFIYRNYALMKAGAREITYSVKGMMLGPVAIIFGLYYLLIRPTALNPVSRRDRGWLYVFIVIMMATIAGLYFAEKSFAAEHGYFFN</sequence>
<evidence type="ECO:0000313" key="3">
    <source>
        <dbReference type="EMBL" id="MCW3484317.1"/>
    </source>
</evidence>
<feature type="region of interest" description="Disordered" evidence="1">
    <location>
        <begin position="1"/>
        <end position="21"/>
    </location>
</feature>
<organism evidence="3 4">
    <name type="scientific">Chitinophaga nivalis</name>
    <dbReference type="NCBI Taxonomy" id="2991709"/>
    <lineage>
        <taxon>Bacteria</taxon>
        <taxon>Pseudomonadati</taxon>
        <taxon>Bacteroidota</taxon>
        <taxon>Chitinophagia</taxon>
        <taxon>Chitinophagales</taxon>
        <taxon>Chitinophagaceae</taxon>
        <taxon>Chitinophaga</taxon>
    </lineage>
</organism>
<keyword evidence="2" id="KW-1133">Transmembrane helix</keyword>
<evidence type="ECO:0000256" key="2">
    <source>
        <dbReference type="SAM" id="Phobius"/>
    </source>
</evidence>